<gene>
    <name evidence="9" type="ORF">SM436_15180</name>
</gene>
<reference evidence="9 10" key="1">
    <citation type="submission" date="2023-11" db="EMBL/GenBank/DDBJ databases">
        <title>Actinomadura monticuli sp. nov., isolated from volcanic ash.</title>
        <authorList>
            <person name="Lee S.D."/>
            <person name="Yang H."/>
            <person name="Kim I.S."/>
        </authorList>
    </citation>
    <scope>NUCLEOTIDE SEQUENCE [LARGE SCALE GENOMIC DNA]</scope>
    <source>
        <strain evidence="9 10">DSM 45346</strain>
    </source>
</reference>
<dbReference type="EMBL" id="JAXCEH010000008">
    <property type="protein sequence ID" value="MFA1555031.1"/>
    <property type="molecule type" value="Genomic_DNA"/>
</dbReference>
<dbReference type="InterPro" id="IPR051125">
    <property type="entry name" value="ABC-4/HrtB_transporter"/>
</dbReference>
<feature type="transmembrane region" description="Helical" evidence="7">
    <location>
        <begin position="15"/>
        <end position="40"/>
    </location>
</feature>
<keyword evidence="10" id="KW-1185">Reference proteome</keyword>
<evidence type="ECO:0000256" key="3">
    <source>
        <dbReference type="ARBA" id="ARBA00022475"/>
    </source>
</evidence>
<dbReference type="InterPro" id="IPR003838">
    <property type="entry name" value="ABC3_permease_C"/>
</dbReference>
<evidence type="ECO:0000313" key="10">
    <source>
        <dbReference type="Proteomes" id="UP001569904"/>
    </source>
</evidence>
<organism evidence="9 10">
    <name type="scientific">Actinomadura chokoriensis</name>
    <dbReference type="NCBI Taxonomy" id="454156"/>
    <lineage>
        <taxon>Bacteria</taxon>
        <taxon>Bacillati</taxon>
        <taxon>Actinomycetota</taxon>
        <taxon>Actinomycetes</taxon>
        <taxon>Streptosporangiales</taxon>
        <taxon>Thermomonosporaceae</taxon>
        <taxon>Actinomadura</taxon>
    </lineage>
</organism>
<dbReference type="RefSeq" id="WP_371941703.1">
    <property type="nucleotide sequence ID" value="NZ_JAXCEH010000008.1"/>
</dbReference>
<feature type="transmembrane region" description="Helical" evidence="7">
    <location>
        <begin position="300"/>
        <end position="323"/>
    </location>
</feature>
<comment type="subcellular location">
    <subcellularLocation>
        <location evidence="1">Cell membrane</location>
        <topology evidence="1">Multi-pass membrane protein</topology>
    </subcellularLocation>
</comment>
<keyword evidence="6 7" id="KW-0472">Membrane</keyword>
<dbReference type="PANTHER" id="PTHR43738">
    <property type="entry name" value="ABC TRANSPORTER, MEMBRANE PROTEIN"/>
    <property type="match status" value="1"/>
</dbReference>
<comment type="caution">
    <text evidence="9">The sequence shown here is derived from an EMBL/GenBank/DDBJ whole genome shotgun (WGS) entry which is preliminary data.</text>
</comment>
<keyword evidence="3" id="KW-1003">Cell membrane</keyword>
<evidence type="ECO:0000256" key="6">
    <source>
        <dbReference type="ARBA" id="ARBA00023136"/>
    </source>
</evidence>
<accession>A0ABV4QX71</accession>
<evidence type="ECO:0000256" key="4">
    <source>
        <dbReference type="ARBA" id="ARBA00022692"/>
    </source>
</evidence>
<keyword evidence="5 7" id="KW-1133">Transmembrane helix</keyword>
<evidence type="ECO:0000256" key="7">
    <source>
        <dbReference type="SAM" id="Phobius"/>
    </source>
</evidence>
<evidence type="ECO:0000313" key="9">
    <source>
        <dbReference type="EMBL" id="MFA1555031.1"/>
    </source>
</evidence>
<proteinExistence type="predicted"/>
<dbReference type="Proteomes" id="UP001569904">
    <property type="component" value="Unassembled WGS sequence"/>
</dbReference>
<feature type="transmembrane region" description="Helical" evidence="7">
    <location>
        <begin position="260"/>
        <end position="279"/>
    </location>
</feature>
<feature type="domain" description="ABC3 transporter permease C-terminal" evidence="8">
    <location>
        <begin position="260"/>
        <end position="368"/>
    </location>
</feature>
<name>A0ABV4QX71_9ACTN</name>
<keyword evidence="4 7" id="KW-0812">Transmembrane</keyword>
<sequence length="376" mass="38459">MFLALRELRFAKVRFGLMGAVVGLIAILMVMLSGLSVGLVRDGVSGLQNLPVTSFAFERDVQHDSAFSRSVVDMSAVDAWRSRPGVAEAAPFGNTLINAKSDRGVDVDLALFGVAPDSFLSPDVSKGSRLNGADGIVVSRTALDAGLRVGDTISVDRLGTKLRVIGATTRQDTFGHVDVAYVPLGTWQLIKAGVTPGDPVPEHAARDITAVAVRAKPGASVDLAAGDAGAGTESLTLDESYGASPGYTAETSTLQLIQGFLYAISALVVGAFFAVWAIQRKHEVAVLRAMGASRGWLLRDALVQAFLLLVASVAIGAGIGVGLGSLITGGGMPFALSAPSVTTAAAGIVLLGLVGAGVAVVRIASIDPATALGGNR</sequence>
<evidence type="ECO:0000259" key="8">
    <source>
        <dbReference type="Pfam" id="PF02687"/>
    </source>
</evidence>
<evidence type="ECO:0000256" key="1">
    <source>
        <dbReference type="ARBA" id="ARBA00004651"/>
    </source>
</evidence>
<keyword evidence="2" id="KW-0813">Transport</keyword>
<evidence type="ECO:0000256" key="5">
    <source>
        <dbReference type="ARBA" id="ARBA00022989"/>
    </source>
</evidence>
<feature type="transmembrane region" description="Helical" evidence="7">
    <location>
        <begin position="343"/>
        <end position="364"/>
    </location>
</feature>
<dbReference type="Pfam" id="PF02687">
    <property type="entry name" value="FtsX"/>
    <property type="match status" value="1"/>
</dbReference>
<dbReference type="PANTHER" id="PTHR43738:SF1">
    <property type="entry name" value="HEMIN TRANSPORT SYSTEM PERMEASE PROTEIN HRTB-RELATED"/>
    <property type="match status" value="1"/>
</dbReference>
<evidence type="ECO:0000256" key="2">
    <source>
        <dbReference type="ARBA" id="ARBA00022448"/>
    </source>
</evidence>
<protein>
    <submittedName>
        <fullName evidence="9">ABC transporter permease</fullName>
    </submittedName>
</protein>